<dbReference type="SUPFAM" id="SSF52540">
    <property type="entry name" value="P-loop containing nucleoside triphosphate hydrolases"/>
    <property type="match status" value="1"/>
</dbReference>
<dbReference type="PANTHER" id="PTHR30050">
    <property type="entry name" value="CHROMOSOMAL REPLICATION INITIATOR PROTEIN DNAA"/>
    <property type="match status" value="1"/>
</dbReference>
<dbReference type="Pfam" id="PF01695">
    <property type="entry name" value="IstB_IS21"/>
    <property type="match status" value="1"/>
</dbReference>
<organism evidence="2">
    <name type="scientific">uncultured bacterium contig00062</name>
    <dbReference type="NCBI Taxonomy" id="1181545"/>
    <lineage>
        <taxon>Bacteria</taxon>
        <taxon>environmental samples</taxon>
    </lineage>
</organism>
<dbReference type="InterPro" id="IPR027417">
    <property type="entry name" value="P-loop_NTPase"/>
</dbReference>
<dbReference type="GO" id="GO:0005524">
    <property type="term" value="F:ATP binding"/>
    <property type="evidence" value="ECO:0007669"/>
    <property type="project" value="InterPro"/>
</dbReference>
<sequence length="199" mass="22619">MGYQKNNRLKRLIRSADFSISGACVEDIEYRADRKLDREQIRQLETCAYIGERHNIIIMGATGAGKTYLSCALGMAACRQFYSVKYIRLPDLLDELLVARGEGAFQKVMLGYKKVDLLILDEWLLSPLNDSESRDLLEIVETRHGRCSCIFSSQFDPAGWQERIGEGPLAEAILDRIVHDSYTIQIDGEESMRKHKGIN</sequence>
<name>A0A806KN52_9BACT</name>
<dbReference type="CDD" id="cd00009">
    <property type="entry name" value="AAA"/>
    <property type="match status" value="1"/>
</dbReference>
<dbReference type="GO" id="GO:0006260">
    <property type="term" value="P:DNA replication"/>
    <property type="evidence" value="ECO:0007669"/>
    <property type="project" value="TreeGrafter"/>
</dbReference>
<dbReference type="AlphaFoldDB" id="A0A806KN52"/>
<dbReference type="EMBL" id="JQ844236">
    <property type="protein sequence ID" value="AGS53541.1"/>
    <property type="molecule type" value="Genomic_DNA"/>
</dbReference>
<reference evidence="2" key="1">
    <citation type="submission" date="2012-03" db="EMBL/GenBank/DDBJ databases">
        <title>Functional metagenomics reveals considerable lignocellulase gene clusters in the gut microbiome of a wood-feeding higher termite.</title>
        <authorList>
            <person name="Liu N."/>
        </authorList>
    </citation>
    <scope>NUCLEOTIDE SEQUENCE</scope>
</reference>
<dbReference type="SMART" id="SM00382">
    <property type="entry name" value="AAA"/>
    <property type="match status" value="1"/>
</dbReference>
<evidence type="ECO:0000259" key="1">
    <source>
        <dbReference type="SMART" id="SM00382"/>
    </source>
</evidence>
<dbReference type="Gene3D" id="3.40.50.300">
    <property type="entry name" value="P-loop containing nucleotide triphosphate hydrolases"/>
    <property type="match status" value="1"/>
</dbReference>
<accession>A0A806KN52</accession>
<evidence type="ECO:0000313" key="2">
    <source>
        <dbReference type="EMBL" id="AGS53541.1"/>
    </source>
</evidence>
<dbReference type="PANTHER" id="PTHR30050:SF4">
    <property type="entry name" value="ATP-BINDING PROTEIN RV3427C IN INSERTION SEQUENCE-RELATED"/>
    <property type="match status" value="1"/>
</dbReference>
<proteinExistence type="predicted"/>
<dbReference type="InterPro" id="IPR002611">
    <property type="entry name" value="IstB_ATP-bd"/>
</dbReference>
<dbReference type="InterPro" id="IPR003593">
    <property type="entry name" value="AAA+_ATPase"/>
</dbReference>
<protein>
    <submittedName>
        <fullName evidence="2">Mobile element protein</fullName>
    </submittedName>
</protein>
<feature type="domain" description="AAA+ ATPase" evidence="1">
    <location>
        <begin position="52"/>
        <end position="183"/>
    </location>
</feature>